<evidence type="ECO:0000313" key="1">
    <source>
        <dbReference type="EMBL" id="BDZ57174.1"/>
    </source>
</evidence>
<dbReference type="InterPro" id="IPR011249">
    <property type="entry name" value="Metalloenz_LuxS/M16"/>
</dbReference>
<dbReference type="Proteomes" id="UP001321421">
    <property type="component" value="Chromosome"/>
</dbReference>
<evidence type="ECO:0008006" key="3">
    <source>
        <dbReference type="Google" id="ProtNLM"/>
    </source>
</evidence>
<dbReference type="EMBL" id="AP027735">
    <property type="protein sequence ID" value="BDZ57174.1"/>
    <property type="molecule type" value="Genomic_DNA"/>
</dbReference>
<keyword evidence="2" id="KW-1185">Reference proteome</keyword>
<name>A0ABM8H8I2_9MICO</name>
<accession>A0ABM8H8I2</accession>
<organism evidence="1 2">
    <name type="scientific">Barrientosiimonas endolithica</name>
    <dbReference type="NCBI Taxonomy" id="1535208"/>
    <lineage>
        <taxon>Bacteria</taxon>
        <taxon>Bacillati</taxon>
        <taxon>Actinomycetota</taxon>
        <taxon>Actinomycetes</taxon>
        <taxon>Micrococcales</taxon>
        <taxon>Dermacoccaceae</taxon>
        <taxon>Barrientosiimonas</taxon>
    </lineage>
</organism>
<proteinExistence type="predicted"/>
<dbReference type="RefSeq" id="WP_289232400.1">
    <property type="nucleotide sequence ID" value="NZ_AP027735.1"/>
</dbReference>
<sequence length="140" mass="14700">MRATFRPRLRGGEVLVSGSVRGDVTAESLDLLLGVLDGAATDGFTAEEVKAAVDFVGKTAPARYATADVIADEAAHLAFDGLGTSFVTDYLEGLRSLDPQRLQRDWAAVAHDWTVVLVGDADAAAEQVRALGRGDVTVVS</sequence>
<evidence type="ECO:0000313" key="2">
    <source>
        <dbReference type="Proteomes" id="UP001321421"/>
    </source>
</evidence>
<protein>
    <recommendedName>
        <fullName evidence="3">Insulinase family protein</fullName>
    </recommendedName>
</protein>
<dbReference type="SUPFAM" id="SSF63411">
    <property type="entry name" value="LuxS/MPP-like metallohydrolase"/>
    <property type="match status" value="1"/>
</dbReference>
<gene>
    <name evidence="1" type="ORF">GCM10025872_08310</name>
</gene>
<dbReference type="Gene3D" id="3.30.830.10">
    <property type="entry name" value="Metalloenzyme, LuxS/M16 peptidase-like"/>
    <property type="match status" value="1"/>
</dbReference>
<reference evidence="2" key="1">
    <citation type="journal article" date="2019" name="Int. J. Syst. Evol. Microbiol.">
        <title>The Global Catalogue of Microorganisms (GCM) 10K type strain sequencing project: providing services to taxonomists for standard genome sequencing and annotation.</title>
        <authorList>
            <consortium name="The Broad Institute Genomics Platform"/>
            <consortium name="The Broad Institute Genome Sequencing Center for Infectious Disease"/>
            <person name="Wu L."/>
            <person name="Ma J."/>
        </authorList>
    </citation>
    <scope>NUCLEOTIDE SEQUENCE [LARGE SCALE GENOMIC DNA]</scope>
    <source>
        <strain evidence="2">NBRC 110608</strain>
    </source>
</reference>